<dbReference type="GO" id="GO:0016020">
    <property type="term" value="C:membrane"/>
    <property type="evidence" value="ECO:0007669"/>
    <property type="project" value="UniProtKB-UniRule"/>
</dbReference>
<dbReference type="EMBL" id="CP029480">
    <property type="protein sequence ID" value="AWV98126.1"/>
    <property type="molecule type" value="Genomic_DNA"/>
</dbReference>
<proteinExistence type="predicted"/>
<dbReference type="InterPro" id="IPR011990">
    <property type="entry name" value="TPR-like_helical_dom_sf"/>
</dbReference>
<dbReference type="AlphaFoldDB" id="A0A2Z4GA94"/>
<protein>
    <recommendedName>
        <fullName evidence="3">OmpA-like domain-containing protein</fullName>
    </recommendedName>
</protein>
<evidence type="ECO:0000256" key="1">
    <source>
        <dbReference type="PROSITE-ProRule" id="PRU00473"/>
    </source>
</evidence>
<dbReference type="KEGG" id="als:DJ013_08040"/>
<gene>
    <name evidence="4" type="ORF">DJ013_08040</name>
</gene>
<name>A0A2Z4GA94_9BACT</name>
<dbReference type="Pfam" id="PF00691">
    <property type="entry name" value="OmpA"/>
    <property type="match status" value="1"/>
</dbReference>
<feature type="compositionally biased region" description="Low complexity" evidence="2">
    <location>
        <begin position="659"/>
        <end position="711"/>
    </location>
</feature>
<organism evidence="4 5">
    <name type="scientific">Arcticibacterium luteifluviistationis</name>
    <dbReference type="NCBI Taxonomy" id="1784714"/>
    <lineage>
        <taxon>Bacteria</taxon>
        <taxon>Pseudomonadati</taxon>
        <taxon>Bacteroidota</taxon>
        <taxon>Cytophagia</taxon>
        <taxon>Cytophagales</taxon>
        <taxon>Leadbetterellaceae</taxon>
        <taxon>Arcticibacterium</taxon>
    </lineage>
</organism>
<dbReference type="SUPFAM" id="SSF48452">
    <property type="entry name" value="TPR-like"/>
    <property type="match status" value="1"/>
</dbReference>
<dbReference type="SUPFAM" id="SSF49478">
    <property type="entry name" value="Cna protein B-type domain"/>
    <property type="match status" value="1"/>
</dbReference>
<keyword evidence="5" id="KW-1185">Reference proteome</keyword>
<accession>A0A2Z4GA94</accession>
<evidence type="ECO:0000313" key="5">
    <source>
        <dbReference type="Proteomes" id="UP000249873"/>
    </source>
</evidence>
<dbReference type="Gene3D" id="3.30.1330.60">
    <property type="entry name" value="OmpA-like domain"/>
    <property type="match status" value="1"/>
</dbReference>
<dbReference type="CDD" id="cd07185">
    <property type="entry name" value="OmpA_C-like"/>
    <property type="match status" value="1"/>
</dbReference>
<dbReference type="SUPFAM" id="SSF103088">
    <property type="entry name" value="OmpA-like"/>
    <property type="match status" value="1"/>
</dbReference>
<dbReference type="Pfam" id="PF07676">
    <property type="entry name" value="PD40"/>
    <property type="match status" value="1"/>
</dbReference>
<dbReference type="InterPro" id="IPR036737">
    <property type="entry name" value="OmpA-like_sf"/>
</dbReference>
<dbReference type="InterPro" id="IPR050330">
    <property type="entry name" value="Bact_OuterMem_StrucFunc"/>
</dbReference>
<dbReference type="InterPro" id="IPR006665">
    <property type="entry name" value="OmpA-like"/>
</dbReference>
<sequence length="844" mass="93940">MSFAQSGNWQVDKLAKDYAKLSYQRVISDAKGILRRDSSLDEEQKKEVLSKLAYSLYNINDYKQAEEYFSTLASLVRGSTESGNDILEKYAKVLAGNGKYEQSSNVWSEYGAKSPNTRADDFKALQSNIQALKRNSSSYQTYYLPINTNNADFSPTKYNDGLVFVSARAKNSPIKRVFAWDYSPFLDLFFIDNEKQLETEDGSMGAGLSSSDLDEVALDNLTTDSYSANDGPTLSFKTAMGFQTKPQLASDEFSGKLNSSYHEGPCQFFENGERVIFTRNGIKNLSYESDDGLNRVHLYLAKKTTRGWANLEGFPFNDGNYSTGHPAFMPGEKILFFVSDMPGGYGGTDIYYSKLENEQWQTPQNAGSDINTDGNEMFPFIDESSILYFSSDGHPGLGGLDLFTITLDENGNVASGLHNLGEPLNSSSDDFGILSDKDFTKGYFSSNRKRGGSDDDIYRFTRTGDKLGCKDALLSVITDEKPIADLEFFYYELSDKDNVKKGKTDAKGQMALCLNAESIYYFEFADESYVTNQKYIDTKGISDYRVNPIDIVLEKTQDANILRPQVLVMGREKDLSRIDKYRGVIFLGDMEKPVEGVRVRFVNKCTGRASEVVTSRDGKYSFDRDPACDYEFIAIKSGFATNYEFVPMEDKRVIRGNPSVSSNSSSRGSGSNSSSSSSSSSSRSGSGTVGSSLGKSGSGSSSSSDVSKRSSNSFFDPRIFKVGDFVKLDNIYYETKDFSLASAAQKDLDQLILVMESYSDMVIEIFSHTDSRGTLKSNLLLSQKRADDVKAYLVRKGIASSRIKAVGMGEKYPVNKCKDGVQCTEAEYRRNRRTEFKILQIERI</sequence>
<keyword evidence="1" id="KW-0472">Membrane</keyword>
<evidence type="ECO:0000256" key="2">
    <source>
        <dbReference type="SAM" id="MobiDB-lite"/>
    </source>
</evidence>
<dbReference type="Proteomes" id="UP000249873">
    <property type="component" value="Chromosome"/>
</dbReference>
<reference evidence="4 5" key="1">
    <citation type="submission" date="2018-05" db="EMBL/GenBank/DDBJ databases">
        <title>Complete genome sequence of Arcticibacterium luteifluviistationis SM1504T, a cytophagaceae bacterium isolated from Arctic surface seawater.</title>
        <authorList>
            <person name="Li Y."/>
            <person name="Qin Q.-L."/>
        </authorList>
    </citation>
    <scope>NUCLEOTIDE SEQUENCE [LARGE SCALE GENOMIC DNA]</scope>
    <source>
        <strain evidence="4 5">SM1504</strain>
    </source>
</reference>
<dbReference type="SUPFAM" id="SSF82171">
    <property type="entry name" value="DPP6 N-terminal domain-like"/>
    <property type="match status" value="1"/>
</dbReference>
<dbReference type="PROSITE" id="PS51123">
    <property type="entry name" value="OMPA_2"/>
    <property type="match status" value="1"/>
</dbReference>
<dbReference type="InterPro" id="IPR011659">
    <property type="entry name" value="WD40"/>
</dbReference>
<feature type="domain" description="OmpA-like" evidence="3">
    <location>
        <begin position="720"/>
        <end position="842"/>
    </location>
</feature>
<evidence type="ECO:0000313" key="4">
    <source>
        <dbReference type="EMBL" id="AWV98126.1"/>
    </source>
</evidence>
<dbReference type="PANTHER" id="PTHR30329">
    <property type="entry name" value="STATOR ELEMENT OF FLAGELLAR MOTOR COMPLEX"/>
    <property type="match status" value="1"/>
</dbReference>
<evidence type="ECO:0000259" key="3">
    <source>
        <dbReference type="PROSITE" id="PS51123"/>
    </source>
</evidence>
<dbReference type="PANTHER" id="PTHR30329:SF21">
    <property type="entry name" value="LIPOPROTEIN YIAD-RELATED"/>
    <property type="match status" value="1"/>
</dbReference>
<feature type="region of interest" description="Disordered" evidence="2">
    <location>
        <begin position="655"/>
        <end position="711"/>
    </location>
</feature>
<dbReference type="OrthoDB" id="1488841at2"/>